<dbReference type="GO" id="GO:0004497">
    <property type="term" value="F:monooxygenase activity"/>
    <property type="evidence" value="ECO:0007669"/>
    <property type="project" value="UniProtKB-KW"/>
</dbReference>
<protein>
    <recommendedName>
        <fullName evidence="11">FAD-binding domain-containing protein</fullName>
    </recommendedName>
</protein>
<comment type="similarity">
    <text evidence="1">Belongs to the paxM FAD-dependent monooxygenase family.</text>
</comment>
<proteinExistence type="inferred from homology"/>
<organism evidence="9 10">
    <name type="scientific">Fusarium euwallaceae</name>
    <dbReference type="NCBI Taxonomy" id="1147111"/>
    <lineage>
        <taxon>Eukaryota</taxon>
        <taxon>Fungi</taxon>
        <taxon>Dikarya</taxon>
        <taxon>Ascomycota</taxon>
        <taxon>Pezizomycotina</taxon>
        <taxon>Sordariomycetes</taxon>
        <taxon>Hypocreomycetidae</taxon>
        <taxon>Hypocreales</taxon>
        <taxon>Nectriaceae</taxon>
        <taxon>Fusarium</taxon>
        <taxon>Fusarium solani species complex</taxon>
    </lineage>
</organism>
<keyword evidence="10" id="KW-1185">Reference proteome</keyword>
<dbReference type="Gene3D" id="3.40.50.1820">
    <property type="entry name" value="alpha/beta hydrolase"/>
    <property type="match status" value="1"/>
</dbReference>
<dbReference type="SUPFAM" id="SSF51905">
    <property type="entry name" value="FAD/NAD(P)-binding domain"/>
    <property type="match status" value="1"/>
</dbReference>
<accession>A0A430L2W3</accession>
<keyword evidence="4" id="KW-0560">Oxidoreductase</keyword>
<dbReference type="EMBL" id="MIKF01000496">
    <property type="protein sequence ID" value="RTE70029.1"/>
    <property type="molecule type" value="Genomic_DNA"/>
</dbReference>
<dbReference type="GO" id="GO:0071949">
    <property type="term" value="F:FAD binding"/>
    <property type="evidence" value="ECO:0007669"/>
    <property type="project" value="InterPro"/>
</dbReference>
<evidence type="ECO:0000313" key="10">
    <source>
        <dbReference type="Proteomes" id="UP000287124"/>
    </source>
</evidence>
<dbReference type="SUPFAM" id="SSF54373">
    <property type="entry name" value="FAD-linked reductases, C-terminal domain"/>
    <property type="match status" value="1"/>
</dbReference>
<dbReference type="InterPro" id="IPR002938">
    <property type="entry name" value="FAD-bd"/>
</dbReference>
<evidence type="ECO:0000313" key="9">
    <source>
        <dbReference type="EMBL" id="RTE70029.1"/>
    </source>
</evidence>
<gene>
    <name evidence="9" type="ORF">BHE90_015586</name>
</gene>
<evidence type="ECO:0000256" key="6">
    <source>
        <dbReference type="SAM" id="Phobius"/>
    </source>
</evidence>
<dbReference type="Proteomes" id="UP000287124">
    <property type="component" value="Unassembled WGS sequence"/>
</dbReference>
<keyword evidence="3" id="KW-0274">FAD</keyword>
<dbReference type="InterPro" id="IPR002018">
    <property type="entry name" value="CarbesteraseB"/>
</dbReference>
<evidence type="ECO:0000256" key="5">
    <source>
        <dbReference type="ARBA" id="ARBA00023033"/>
    </source>
</evidence>
<evidence type="ECO:0008006" key="11">
    <source>
        <dbReference type="Google" id="ProtNLM"/>
    </source>
</evidence>
<evidence type="ECO:0000259" key="7">
    <source>
        <dbReference type="Pfam" id="PF00135"/>
    </source>
</evidence>
<dbReference type="InterPro" id="IPR036188">
    <property type="entry name" value="FAD/NAD-bd_sf"/>
</dbReference>
<dbReference type="Pfam" id="PF01494">
    <property type="entry name" value="FAD_binding_3"/>
    <property type="match status" value="1"/>
</dbReference>
<evidence type="ECO:0000256" key="2">
    <source>
        <dbReference type="ARBA" id="ARBA00022630"/>
    </source>
</evidence>
<comment type="caution">
    <text evidence="9">The sequence shown here is derived from an EMBL/GenBank/DDBJ whole genome shotgun (WGS) entry which is preliminary data.</text>
</comment>
<evidence type="ECO:0000256" key="1">
    <source>
        <dbReference type="ARBA" id="ARBA00007992"/>
    </source>
</evidence>
<keyword evidence="2" id="KW-0285">Flavoprotein</keyword>
<name>A0A430L2W3_9HYPO</name>
<dbReference type="PANTHER" id="PTHR13789:SF147">
    <property type="entry name" value="PUTATIVE (AFU_ORTHOLOGUE AFUA_2G01950)-RELATED"/>
    <property type="match status" value="1"/>
</dbReference>
<dbReference type="Gene3D" id="3.50.50.60">
    <property type="entry name" value="FAD/NAD(P)-binding domain"/>
    <property type="match status" value="1"/>
</dbReference>
<feature type="transmembrane region" description="Helical" evidence="6">
    <location>
        <begin position="14"/>
        <end position="33"/>
    </location>
</feature>
<dbReference type="InterPro" id="IPR029058">
    <property type="entry name" value="AB_hydrolase_fold"/>
</dbReference>
<dbReference type="PRINTS" id="PR00420">
    <property type="entry name" value="RNGMNOXGNASE"/>
</dbReference>
<reference evidence="9 10" key="1">
    <citation type="submission" date="2017-06" db="EMBL/GenBank/DDBJ databases">
        <title>Comparative genomic analysis of Ambrosia Fusariam Clade fungi.</title>
        <authorList>
            <person name="Stajich J.E."/>
            <person name="Carrillo J."/>
            <person name="Kijimoto T."/>
            <person name="Eskalen A."/>
            <person name="O'Donnell K."/>
            <person name="Kasson M."/>
        </authorList>
    </citation>
    <scope>NUCLEOTIDE SEQUENCE [LARGE SCALE GENOMIC DNA]</scope>
    <source>
        <strain evidence="9 10">UCR1854</strain>
    </source>
</reference>
<evidence type="ECO:0000256" key="4">
    <source>
        <dbReference type="ARBA" id="ARBA00023002"/>
    </source>
</evidence>
<keyword evidence="6" id="KW-1133">Transmembrane helix</keyword>
<dbReference type="PANTHER" id="PTHR13789">
    <property type="entry name" value="MONOOXYGENASE"/>
    <property type="match status" value="1"/>
</dbReference>
<dbReference type="SUPFAM" id="SSF53474">
    <property type="entry name" value="alpha/beta-Hydrolases"/>
    <property type="match status" value="1"/>
</dbReference>
<dbReference type="Pfam" id="PF00135">
    <property type="entry name" value="COesterase"/>
    <property type="match status" value="1"/>
</dbReference>
<feature type="domain" description="Carboxylesterase type B" evidence="7">
    <location>
        <begin position="443"/>
        <end position="805"/>
    </location>
</feature>
<sequence length="862" mass="96197">MATTNDSPTPPKPLAIIVGAGLGGLAAAVAIALSGQYRVQVLEAASKLGEIGAGIQLSSNCSRLLIRWGCDKFLRDKVVAPRHGRVCRWQNGEILTDRIMNPSAEERFGAPYWHIHRADLHQALLDRAIELGADLRTNACVTKVQVGDADTSASVTLESGETLDCDLLIGADGIRSKVRNSMFPDFEAPRPTGDLAYRFRVNTADLLDDEILKPLGENPDTHSWWGPGKHIVGYMLRGKQMYNVITLFPDDGSLGDATRGTGTIEHLKDIYQGWCPQVERLINRAQESQLIKWKLMDLPPLERWNDGRCVLLGDACHPMLPYLAQGSCSAMEDAGFLAECLKHLPGRIETAAEIYSKYRKPRATKIQLFSRQQRIRNHLPDGPEQQERDAVLKNPDQQTKAHVWTWDSTDGGPAQDWVTGLHGYDAEHEAVKALKLEGVLSNGMNCTSSANLPGYNPGNLVRLSMRLGSPIIVVTVNFRLGAFGFMASEDLKADNREAGYRGVGNYALHDQYTALKWVKKYIAGFGGDPEQITAIGQSSGASDLHILMMSDLLRSEALLYQAVIISGNAVMTSRELEHQQRIYDKFLEHLKIPLTLPPADRLARLRAVKQQDLTSAYRCLGSPLPNWQATVDGVVLKTLPTCDGMSSQTYAPSIKRIMVGDCEQEGILWGERIRQKHWTATKIFELLRTYFDPDDVSDILRQYEIAGGDSDQDLTTKLIKFCGEVEFKQPLYELAVNWKNGDAFYYHMRFISHFEGRFKGSAHHGVDLLFFFQTYNHILSGEYEAAAEEMGKHFIEFISGGSPWDSFNKAGSCLSYGPERVAVIKQDEAHFWHRQKAVGCNNWHDKCTLVSRDLRGEVVHKQ</sequence>
<feature type="domain" description="FAD-binding" evidence="8">
    <location>
        <begin position="16"/>
        <end position="366"/>
    </location>
</feature>
<keyword evidence="6" id="KW-0812">Transmembrane</keyword>
<evidence type="ECO:0000256" key="3">
    <source>
        <dbReference type="ARBA" id="ARBA00022827"/>
    </source>
</evidence>
<evidence type="ECO:0000259" key="8">
    <source>
        <dbReference type="Pfam" id="PF01494"/>
    </source>
</evidence>
<dbReference type="AlphaFoldDB" id="A0A430L2W3"/>
<dbReference type="InterPro" id="IPR050493">
    <property type="entry name" value="FAD-dep_Monooxygenase_BioMet"/>
</dbReference>
<keyword evidence="5" id="KW-0503">Monooxygenase</keyword>
<keyword evidence="6" id="KW-0472">Membrane</keyword>